<dbReference type="FunFam" id="1.10.8.50:FF:000003">
    <property type="entry name" value="Formamidopyrimidine-DNA glycosylase"/>
    <property type="match status" value="1"/>
</dbReference>
<dbReference type="AlphaFoldDB" id="A0A078MHB0"/>
<comment type="catalytic activity">
    <reaction evidence="15">
        <text>2'-deoxyribonucleotide-(2'-deoxyribose 5'-phosphate)-2'-deoxyribonucleotide-DNA = a 3'-end 2'-deoxyribonucleotide-(2,3-dehydro-2,3-deoxyribose 5'-phosphate)-DNA + a 5'-end 5'-phospho-2'-deoxyribonucleoside-DNA + H(+)</text>
        <dbReference type="Rhea" id="RHEA:66592"/>
        <dbReference type="Rhea" id="RHEA-COMP:13180"/>
        <dbReference type="Rhea" id="RHEA-COMP:16897"/>
        <dbReference type="Rhea" id="RHEA-COMP:17067"/>
        <dbReference type="ChEBI" id="CHEBI:15378"/>
        <dbReference type="ChEBI" id="CHEBI:136412"/>
        <dbReference type="ChEBI" id="CHEBI:157695"/>
        <dbReference type="ChEBI" id="CHEBI:167181"/>
        <dbReference type="EC" id="4.2.99.18"/>
    </reaction>
</comment>
<evidence type="ECO:0000256" key="9">
    <source>
        <dbReference type="ARBA" id="ARBA00022833"/>
    </source>
</evidence>
<keyword evidence="12" id="KW-0456">Lyase</keyword>
<feature type="domain" description="Formamidopyrimidine-DNA glycosylase catalytic" evidence="18">
    <location>
        <begin position="2"/>
        <end position="133"/>
    </location>
</feature>
<evidence type="ECO:0000256" key="2">
    <source>
        <dbReference type="ARBA" id="ARBA00001947"/>
    </source>
</evidence>
<dbReference type="SUPFAM" id="SSF81624">
    <property type="entry name" value="N-terminal domain of MutM-like DNA repair proteins"/>
    <property type="match status" value="1"/>
</dbReference>
<dbReference type="SUPFAM" id="SSF46946">
    <property type="entry name" value="S13-like H2TH domain"/>
    <property type="match status" value="1"/>
</dbReference>
<dbReference type="PROSITE" id="PS51068">
    <property type="entry name" value="FPG_CAT"/>
    <property type="match status" value="1"/>
</dbReference>
<dbReference type="GO" id="GO:0008270">
    <property type="term" value="F:zinc ion binding"/>
    <property type="evidence" value="ECO:0007669"/>
    <property type="project" value="UniProtKB-KW"/>
</dbReference>
<evidence type="ECO:0000256" key="13">
    <source>
        <dbReference type="ARBA" id="ARBA00023268"/>
    </source>
</evidence>
<evidence type="ECO:0000256" key="5">
    <source>
        <dbReference type="ARBA" id="ARBA00022723"/>
    </source>
</evidence>
<dbReference type="CDD" id="cd08966">
    <property type="entry name" value="EcFpg-like_N"/>
    <property type="match status" value="1"/>
</dbReference>
<dbReference type="Gene3D" id="3.20.190.10">
    <property type="entry name" value="MutM-like, N-terminal"/>
    <property type="match status" value="1"/>
</dbReference>
<dbReference type="NCBIfam" id="NF002211">
    <property type="entry name" value="PRK01103.1"/>
    <property type="match status" value="1"/>
</dbReference>
<protein>
    <submittedName>
        <fullName evidence="19">Formamidopyrimidine-DNA glycosylase</fullName>
    </submittedName>
</protein>
<dbReference type="InterPro" id="IPR010979">
    <property type="entry name" value="Ribosomal_uS13-like_H2TH"/>
</dbReference>
<evidence type="ECO:0000256" key="12">
    <source>
        <dbReference type="ARBA" id="ARBA00023239"/>
    </source>
</evidence>
<evidence type="ECO:0000259" key="17">
    <source>
        <dbReference type="PROSITE" id="PS51066"/>
    </source>
</evidence>
<dbReference type="GO" id="GO:0140078">
    <property type="term" value="F:class I DNA-(apurinic or apyrimidinic site) endonuclease activity"/>
    <property type="evidence" value="ECO:0007669"/>
    <property type="project" value="UniProtKB-EC"/>
</dbReference>
<evidence type="ECO:0000259" key="18">
    <source>
        <dbReference type="PROSITE" id="PS51068"/>
    </source>
</evidence>
<keyword evidence="5" id="KW-0479">Metal-binding</keyword>
<dbReference type="InterPro" id="IPR035937">
    <property type="entry name" value="FPG_N"/>
</dbReference>
<keyword evidence="14" id="KW-0326">Glycosidase</keyword>
<evidence type="ECO:0000256" key="6">
    <source>
        <dbReference type="ARBA" id="ARBA00022763"/>
    </source>
</evidence>
<dbReference type="SMART" id="SM00898">
    <property type="entry name" value="Fapy_DNA_glyco"/>
    <property type="match status" value="1"/>
</dbReference>
<keyword evidence="11" id="KW-0234">DNA repair</keyword>
<dbReference type="SUPFAM" id="SSF57716">
    <property type="entry name" value="Glucocorticoid receptor-like (DNA-binding domain)"/>
    <property type="match status" value="1"/>
</dbReference>
<dbReference type="HOGENOM" id="CLU_038423_1_0_9"/>
<accession>A0A078MHB0</accession>
<reference evidence="19" key="1">
    <citation type="submission" date="2014-07" db="EMBL/GenBank/DDBJ databases">
        <authorList>
            <person name="Urmite Genomes Urmite Genomes"/>
        </authorList>
    </citation>
    <scope>NUCLEOTIDE SEQUENCE</scope>
    <source>
        <strain evidence="19">13S34_air</strain>
    </source>
</reference>
<dbReference type="Pfam" id="PF06831">
    <property type="entry name" value="H2TH"/>
    <property type="match status" value="1"/>
</dbReference>
<evidence type="ECO:0000256" key="15">
    <source>
        <dbReference type="ARBA" id="ARBA00044632"/>
    </source>
</evidence>
<dbReference type="InterPro" id="IPR020629">
    <property type="entry name" value="FPG_Glyclase"/>
</dbReference>
<comment type="subunit">
    <text evidence="4">Monomer.</text>
</comment>
<dbReference type="Gene3D" id="1.10.8.50">
    <property type="match status" value="1"/>
</dbReference>
<dbReference type="PANTHER" id="PTHR22993:SF9">
    <property type="entry name" value="FORMAMIDOPYRIMIDINE-DNA GLYCOSYLASE"/>
    <property type="match status" value="1"/>
</dbReference>
<keyword evidence="8" id="KW-0378">Hydrolase</keyword>
<evidence type="ECO:0000256" key="16">
    <source>
        <dbReference type="PROSITE-ProRule" id="PRU00391"/>
    </source>
</evidence>
<evidence type="ECO:0000256" key="10">
    <source>
        <dbReference type="ARBA" id="ARBA00023125"/>
    </source>
</evidence>
<dbReference type="GO" id="GO:0003690">
    <property type="term" value="F:double-stranded DNA binding"/>
    <property type="evidence" value="ECO:0007669"/>
    <property type="project" value="UniProtKB-ARBA"/>
</dbReference>
<keyword evidence="6" id="KW-0227">DNA damage</keyword>
<sequence>MPELPEVEGVVRELRPIIEGKTIKHVDISPVVIASHRAGKQSIVKGSEPTAFAQALEGMQIIQVERRSKYIFLHVMKQGEPYVLINHLGMTGAWFTVHTLNEIREEKFRKHAHVILTFTDDTMLVYADIRRFGECRLVRELSDHPPLLKMAPEPFDDDAYAFFLAQSELPKYAKKAIKEVIMDGHVISGCGNIYATEALFNERIRPTHVTGQLRESQKRALFVAITTVLQQSIDRGGSSISDYRNINGEAGGMQDYLQMYGKKVCPLCGEPTLQETIAGRTSTYCGRCQH</sequence>
<name>A0A078MHB0_9BACL</name>
<comment type="cofactor">
    <cofactor evidence="2">
        <name>Zn(2+)</name>
        <dbReference type="ChEBI" id="CHEBI:29105"/>
    </cofactor>
</comment>
<keyword evidence="9" id="KW-0862">Zinc</keyword>
<evidence type="ECO:0000256" key="1">
    <source>
        <dbReference type="ARBA" id="ARBA00001668"/>
    </source>
</evidence>
<evidence type="ECO:0000256" key="8">
    <source>
        <dbReference type="ARBA" id="ARBA00022801"/>
    </source>
</evidence>
<dbReference type="GO" id="GO:0034039">
    <property type="term" value="F:8-oxo-7,8-dihydroguanine DNA N-glycosylase activity"/>
    <property type="evidence" value="ECO:0007669"/>
    <property type="project" value="TreeGrafter"/>
</dbReference>
<keyword evidence="10" id="KW-0238">DNA-binding</keyword>
<dbReference type="EMBL" id="LN483078">
    <property type="protein sequence ID" value="CEA05654.1"/>
    <property type="molecule type" value="Genomic_DNA"/>
</dbReference>
<dbReference type="Pfam" id="PF01149">
    <property type="entry name" value="Fapy_DNA_glyco"/>
    <property type="match status" value="1"/>
</dbReference>
<dbReference type="PANTHER" id="PTHR22993">
    <property type="entry name" value="FORMAMIDOPYRIMIDINE-DNA GLYCOSYLASE"/>
    <property type="match status" value="1"/>
</dbReference>
<evidence type="ECO:0000256" key="7">
    <source>
        <dbReference type="ARBA" id="ARBA00022771"/>
    </source>
</evidence>
<organism evidence="19">
    <name type="scientific">Metalysinibacillus saudimassiliensis</name>
    <dbReference type="NCBI Taxonomy" id="1461583"/>
    <lineage>
        <taxon>Bacteria</taxon>
        <taxon>Bacillati</taxon>
        <taxon>Bacillota</taxon>
        <taxon>Bacilli</taxon>
        <taxon>Bacillales</taxon>
        <taxon>Caryophanaceae</taxon>
        <taxon>Metalysinibacillus</taxon>
    </lineage>
</organism>
<comment type="similarity">
    <text evidence="3">Belongs to the FPG family.</text>
</comment>
<dbReference type="InterPro" id="IPR015886">
    <property type="entry name" value="H2TH_FPG"/>
</dbReference>
<evidence type="ECO:0000256" key="3">
    <source>
        <dbReference type="ARBA" id="ARBA00009409"/>
    </source>
</evidence>
<dbReference type="SMART" id="SM01232">
    <property type="entry name" value="H2TH"/>
    <property type="match status" value="1"/>
</dbReference>
<dbReference type="InterPro" id="IPR000214">
    <property type="entry name" value="Znf_DNA_glyclase/AP_lyase"/>
</dbReference>
<evidence type="ECO:0000313" key="19">
    <source>
        <dbReference type="EMBL" id="CEA05654.1"/>
    </source>
</evidence>
<dbReference type="GO" id="GO:0003684">
    <property type="term" value="F:damaged DNA binding"/>
    <property type="evidence" value="ECO:0007669"/>
    <property type="project" value="InterPro"/>
</dbReference>
<comment type="catalytic activity">
    <reaction evidence="1">
        <text>Hydrolysis of DNA containing ring-opened 7-methylguanine residues, releasing 2,6-diamino-4-hydroxy-5-(N-methyl)formamidopyrimidine.</text>
        <dbReference type="EC" id="3.2.2.23"/>
    </reaction>
</comment>
<dbReference type="GO" id="GO:0006284">
    <property type="term" value="P:base-excision repair"/>
    <property type="evidence" value="ECO:0007669"/>
    <property type="project" value="InterPro"/>
</dbReference>
<dbReference type="PROSITE" id="PS51066">
    <property type="entry name" value="ZF_FPG_2"/>
    <property type="match status" value="1"/>
</dbReference>
<keyword evidence="7 16" id="KW-0863">Zinc-finger</keyword>
<dbReference type="InterPro" id="IPR012319">
    <property type="entry name" value="FPG_cat"/>
</dbReference>
<gene>
    <name evidence="19" type="primary">mutM</name>
    <name evidence="19" type="ORF">BN1050_02587</name>
</gene>
<feature type="domain" description="FPG-type" evidence="17">
    <location>
        <begin position="258"/>
        <end position="290"/>
    </location>
</feature>
<keyword evidence="13" id="KW-0511">Multifunctional enzyme</keyword>
<proteinExistence type="inferred from homology"/>
<evidence type="ECO:0000256" key="4">
    <source>
        <dbReference type="ARBA" id="ARBA00011245"/>
    </source>
</evidence>
<evidence type="ECO:0000256" key="11">
    <source>
        <dbReference type="ARBA" id="ARBA00023204"/>
    </source>
</evidence>
<dbReference type="NCBIfam" id="TIGR00577">
    <property type="entry name" value="fpg"/>
    <property type="match status" value="1"/>
</dbReference>
<evidence type="ECO:0000256" key="14">
    <source>
        <dbReference type="ARBA" id="ARBA00023295"/>
    </source>
</evidence>
<dbReference type="PATRIC" id="fig|1461583.4.peg.2479"/>